<dbReference type="AlphaFoldDB" id="A0A8J3MXG6"/>
<evidence type="ECO:0000313" key="3">
    <source>
        <dbReference type="EMBL" id="GHO49961.1"/>
    </source>
</evidence>
<dbReference type="Proteomes" id="UP000612362">
    <property type="component" value="Unassembled WGS sequence"/>
</dbReference>
<dbReference type="RefSeq" id="WP_220199024.1">
    <property type="nucleotide sequence ID" value="NZ_BNJF01000006.1"/>
</dbReference>
<organism evidence="3 4">
    <name type="scientific">Ktedonospora formicarum</name>
    <dbReference type="NCBI Taxonomy" id="2778364"/>
    <lineage>
        <taxon>Bacteria</taxon>
        <taxon>Bacillati</taxon>
        <taxon>Chloroflexota</taxon>
        <taxon>Ktedonobacteria</taxon>
        <taxon>Ktedonobacterales</taxon>
        <taxon>Ktedonobacteraceae</taxon>
        <taxon>Ktedonospora</taxon>
    </lineage>
</organism>
<dbReference type="EMBL" id="BNJF01000006">
    <property type="protein sequence ID" value="GHO49961.1"/>
    <property type="molecule type" value="Genomic_DNA"/>
</dbReference>
<keyword evidence="1" id="KW-0175">Coiled coil</keyword>
<name>A0A8J3MXG6_9CHLR</name>
<sequence>MQREAERQQRAKLRQQQQALAQAAKAAAQAQKAYEKAANLEAKERAKLYEQSRLAEVHLQNERLEETITSLQNLLKDTLSLDTAIDLQSLKQPFNEPAFQPGNLASIEPPPPPPFFPPEPRGLQKNVPGAKERHAQEVL</sequence>
<reference evidence="3" key="1">
    <citation type="submission" date="2020-10" db="EMBL/GenBank/DDBJ databases">
        <title>Taxonomic study of unclassified bacteria belonging to the class Ktedonobacteria.</title>
        <authorList>
            <person name="Yabe S."/>
            <person name="Wang C.M."/>
            <person name="Zheng Y."/>
            <person name="Sakai Y."/>
            <person name="Cavaletti L."/>
            <person name="Monciardini P."/>
            <person name="Donadio S."/>
        </authorList>
    </citation>
    <scope>NUCLEOTIDE SEQUENCE</scope>
    <source>
        <strain evidence="3">SOSP1-1</strain>
    </source>
</reference>
<protein>
    <submittedName>
        <fullName evidence="3">Uncharacterized protein</fullName>
    </submittedName>
</protein>
<gene>
    <name evidence="3" type="ORF">KSX_81240</name>
</gene>
<accession>A0A8J3MXG6</accession>
<comment type="caution">
    <text evidence="3">The sequence shown here is derived from an EMBL/GenBank/DDBJ whole genome shotgun (WGS) entry which is preliminary data.</text>
</comment>
<feature type="compositionally biased region" description="Basic and acidic residues" evidence="2">
    <location>
        <begin position="130"/>
        <end position="139"/>
    </location>
</feature>
<keyword evidence="4" id="KW-1185">Reference proteome</keyword>
<proteinExistence type="predicted"/>
<feature type="region of interest" description="Disordered" evidence="2">
    <location>
        <begin position="94"/>
        <end position="139"/>
    </location>
</feature>
<feature type="compositionally biased region" description="Pro residues" evidence="2">
    <location>
        <begin position="108"/>
        <end position="120"/>
    </location>
</feature>
<evidence type="ECO:0000256" key="1">
    <source>
        <dbReference type="SAM" id="Coils"/>
    </source>
</evidence>
<evidence type="ECO:0000256" key="2">
    <source>
        <dbReference type="SAM" id="MobiDB-lite"/>
    </source>
</evidence>
<evidence type="ECO:0000313" key="4">
    <source>
        <dbReference type="Proteomes" id="UP000612362"/>
    </source>
</evidence>
<feature type="coiled-coil region" evidence="1">
    <location>
        <begin position="3"/>
        <end position="81"/>
    </location>
</feature>